<dbReference type="SUPFAM" id="SSF48726">
    <property type="entry name" value="Immunoglobulin"/>
    <property type="match status" value="1"/>
</dbReference>
<dbReference type="InterPro" id="IPR000033">
    <property type="entry name" value="LDLR_classB_rpt"/>
</dbReference>
<proteinExistence type="predicted"/>
<feature type="transmembrane region" description="Helical" evidence="3">
    <location>
        <begin position="571"/>
        <end position="592"/>
    </location>
</feature>
<gene>
    <name evidence="5" type="ORF">PLOB_00043933</name>
</gene>
<dbReference type="Pfam" id="PF00058">
    <property type="entry name" value="Ldl_recept_b"/>
    <property type="match status" value="2"/>
</dbReference>
<dbReference type="InterPro" id="IPR050778">
    <property type="entry name" value="Cueball_EGF_LRP_Nidogen"/>
</dbReference>
<dbReference type="InterPro" id="IPR013783">
    <property type="entry name" value="Ig-like_fold"/>
</dbReference>
<accession>A0ABN8PMQ5</accession>
<dbReference type="Proteomes" id="UP001159405">
    <property type="component" value="Unassembled WGS sequence"/>
</dbReference>
<dbReference type="PANTHER" id="PTHR46513">
    <property type="entry name" value="VITELLOGENIN RECEPTOR-LIKE PROTEIN-RELATED-RELATED"/>
    <property type="match status" value="1"/>
</dbReference>
<feature type="repeat" description="LDL-receptor class B" evidence="1">
    <location>
        <begin position="339"/>
        <end position="381"/>
    </location>
</feature>
<dbReference type="Gene3D" id="2.120.10.30">
    <property type="entry name" value="TolB, C-terminal domain"/>
    <property type="match status" value="1"/>
</dbReference>
<dbReference type="Gene3D" id="2.60.40.10">
    <property type="entry name" value="Immunoglobulins"/>
    <property type="match status" value="2"/>
</dbReference>
<dbReference type="SMART" id="SM00135">
    <property type="entry name" value="LY"/>
    <property type="match status" value="4"/>
</dbReference>
<keyword evidence="3" id="KW-1133">Transmembrane helix</keyword>
<dbReference type="InterPro" id="IPR036179">
    <property type="entry name" value="Ig-like_dom_sf"/>
</dbReference>
<comment type="caution">
    <text evidence="5">The sequence shown here is derived from an EMBL/GenBank/DDBJ whole genome shotgun (WGS) entry which is preliminary data.</text>
</comment>
<dbReference type="SMART" id="SM00408">
    <property type="entry name" value="IGc2"/>
    <property type="match status" value="1"/>
</dbReference>
<dbReference type="InterPro" id="IPR007110">
    <property type="entry name" value="Ig-like_dom"/>
</dbReference>
<feature type="domain" description="Ig-like" evidence="4">
    <location>
        <begin position="125"/>
        <end position="218"/>
    </location>
</feature>
<dbReference type="InterPro" id="IPR003599">
    <property type="entry name" value="Ig_sub"/>
</dbReference>
<evidence type="ECO:0000256" key="1">
    <source>
        <dbReference type="PROSITE-ProRule" id="PRU00461"/>
    </source>
</evidence>
<dbReference type="Pfam" id="PF13927">
    <property type="entry name" value="Ig_3"/>
    <property type="match status" value="1"/>
</dbReference>
<sequence length="741" mass="83524">MAWDGWGLSKLRHFLGRGQTTPPTFLEAPQEIHYFVTRKQPANLTWVATDVCKMQIKCNKEKFRDRNNRVCKQNCRECKTRRRTKIVKVKDFPEGVRSMTCQCKVWGTKVIKTEKIIVEKAFLRRNFTVFQSLHVVPPNTTVILPCKPPHGEPRPRITWYKNGEPFSPERGRQVIFPVKNTVKLVIKHVSANDSGEYRCVAMNMAARREGPILRLEVRENVSTDVFGESLWNCSGQPSAGWSSECNTSSDSNPALLIVGTEDVLLKIDLRNTSRRTKLQVKNVVSLDFSSDENMVYWSNKKEINQLSLQTGISEVIPFHHNDGSSVPFPEGLAVDWISDKLYWTDAKRDAIYVGNLRNGRKVTIIKGKLDSPKAIVVSPSSGYIYWTNWGQAPYIERARLDGTERRALVYNGIKFPNGLAVDELDKKLFWAGTDDNKHGIIEAVSLDGLNRSVIFYEQGYHPFCLDTFEDYVYWADWGRNAILRIKSLGGDAEVIIDGLNKPMGLKILHPREARPGNSCDKNNGDCEYLCLSILQKQRCFCKEGMKLKENGKNCEKYKLQGEEKNGESLDFSTPIFIIVMLLLLFVAVYFALKKRPSCSRPADPPRVPRAKRANDKGVIDEGIEEELPTDQTELMVAESQPNNESPDSNQQLCSSEASGVCASPVKRDVVVHMHMNTVNTVNMNTVNTVNTVNTMNTVNTVNMNTVNMNMNTTNNVEVQQSGGVTVVGDGAKISYHQPSQS</sequence>
<dbReference type="SUPFAM" id="SSF57196">
    <property type="entry name" value="EGF/Laminin"/>
    <property type="match status" value="1"/>
</dbReference>
<evidence type="ECO:0000256" key="2">
    <source>
        <dbReference type="SAM" id="MobiDB-lite"/>
    </source>
</evidence>
<evidence type="ECO:0000313" key="5">
    <source>
        <dbReference type="EMBL" id="CAH3144374.1"/>
    </source>
</evidence>
<evidence type="ECO:0000313" key="6">
    <source>
        <dbReference type="Proteomes" id="UP001159405"/>
    </source>
</evidence>
<dbReference type="SMART" id="SM00409">
    <property type="entry name" value="IG"/>
    <property type="match status" value="1"/>
</dbReference>
<keyword evidence="3" id="KW-0472">Membrane</keyword>
<evidence type="ECO:0000259" key="4">
    <source>
        <dbReference type="PROSITE" id="PS50835"/>
    </source>
</evidence>
<dbReference type="InterPro" id="IPR003598">
    <property type="entry name" value="Ig_sub2"/>
</dbReference>
<keyword evidence="6" id="KW-1185">Reference proteome</keyword>
<reference evidence="5 6" key="1">
    <citation type="submission" date="2022-05" db="EMBL/GenBank/DDBJ databases">
        <authorList>
            <consortium name="Genoscope - CEA"/>
            <person name="William W."/>
        </authorList>
    </citation>
    <scope>NUCLEOTIDE SEQUENCE [LARGE SCALE GENOMIC DNA]</scope>
</reference>
<dbReference type="PROSITE" id="PS51120">
    <property type="entry name" value="LDLRB"/>
    <property type="match status" value="2"/>
</dbReference>
<keyword evidence="3" id="KW-0812">Transmembrane</keyword>
<dbReference type="SUPFAM" id="SSF63825">
    <property type="entry name" value="YWTD domain"/>
    <property type="match status" value="1"/>
</dbReference>
<dbReference type="EMBL" id="CALNXK010000073">
    <property type="protein sequence ID" value="CAH3144374.1"/>
    <property type="molecule type" value="Genomic_DNA"/>
</dbReference>
<feature type="repeat" description="LDL-receptor class B" evidence="1">
    <location>
        <begin position="382"/>
        <end position="425"/>
    </location>
</feature>
<dbReference type="PROSITE" id="PS50835">
    <property type="entry name" value="IG_LIKE"/>
    <property type="match status" value="1"/>
</dbReference>
<protein>
    <recommendedName>
        <fullName evidence="4">Ig-like domain-containing protein</fullName>
    </recommendedName>
</protein>
<name>A0ABN8PMQ5_9CNID</name>
<dbReference type="PANTHER" id="PTHR46513:SF13">
    <property type="entry name" value="EGF-LIKE DOMAIN-CONTAINING PROTEIN"/>
    <property type="match status" value="1"/>
</dbReference>
<evidence type="ECO:0000256" key="3">
    <source>
        <dbReference type="SAM" id="Phobius"/>
    </source>
</evidence>
<feature type="region of interest" description="Disordered" evidence="2">
    <location>
        <begin position="596"/>
        <end position="631"/>
    </location>
</feature>
<organism evidence="5 6">
    <name type="scientific">Porites lobata</name>
    <dbReference type="NCBI Taxonomy" id="104759"/>
    <lineage>
        <taxon>Eukaryota</taxon>
        <taxon>Metazoa</taxon>
        <taxon>Cnidaria</taxon>
        <taxon>Anthozoa</taxon>
        <taxon>Hexacorallia</taxon>
        <taxon>Scleractinia</taxon>
        <taxon>Fungiina</taxon>
        <taxon>Poritidae</taxon>
        <taxon>Porites</taxon>
    </lineage>
</organism>
<dbReference type="InterPro" id="IPR011042">
    <property type="entry name" value="6-blade_b-propeller_TolB-like"/>
</dbReference>